<comment type="caution">
    <text evidence="2">The sequence shown here is derived from an EMBL/GenBank/DDBJ whole genome shotgun (WGS) entry which is preliminary data.</text>
</comment>
<dbReference type="PROSITE" id="PS51257">
    <property type="entry name" value="PROKAR_LIPOPROTEIN"/>
    <property type="match status" value="1"/>
</dbReference>
<name>A0A8J7M0I2_9BACT</name>
<accession>A0A8J7M0I2</accession>
<organism evidence="2 3">
    <name type="scientific">Geomesophilobacter sediminis</name>
    <dbReference type="NCBI Taxonomy" id="2798584"/>
    <lineage>
        <taxon>Bacteria</taxon>
        <taxon>Pseudomonadati</taxon>
        <taxon>Thermodesulfobacteriota</taxon>
        <taxon>Desulfuromonadia</taxon>
        <taxon>Geobacterales</taxon>
        <taxon>Geobacteraceae</taxon>
        <taxon>Geomesophilobacter</taxon>
    </lineage>
</organism>
<evidence type="ECO:0000313" key="2">
    <source>
        <dbReference type="EMBL" id="MBJ6725322.1"/>
    </source>
</evidence>
<dbReference type="Proteomes" id="UP000636888">
    <property type="component" value="Unassembled WGS sequence"/>
</dbReference>
<evidence type="ECO:0000256" key="1">
    <source>
        <dbReference type="SAM" id="SignalP"/>
    </source>
</evidence>
<dbReference type="AlphaFoldDB" id="A0A8J7M0I2"/>
<feature type="signal peptide" evidence="1">
    <location>
        <begin position="1"/>
        <end position="21"/>
    </location>
</feature>
<protein>
    <recommendedName>
        <fullName evidence="4">DUF5666 domain-containing protein</fullName>
    </recommendedName>
</protein>
<sequence length="229" mass="23578">MKYCRFFLIFLLLALTAGCGADWFPEYHQSPTDPNVFSFDTQTNVALGSVVKSNTITVQGLKAASTTITISDTTGSGSQYSINGGAFTSANGTVKNGDTVTVQHTASSTVGGVVVTTVTIGNIAETFTSIVSNVQPLFSPITKQAAAGKDVDSGLVTLNITPGSYVVSITNGLFSTNATTGFTAISQSITFSSPAVIYLRNTAPSTVGQSVVTTLTVGNQTGTMTTTAQ</sequence>
<keyword evidence="1" id="KW-0732">Signal</keyword>
<feature type="chain" id="PRO_5035203912" description="DUF5666 domain-containing protein" evidence="1">
    <location>
        <begin position="22"/>
        <end position="229"/>
    </location>
</feature>
<dbReference type="RefSeq" id="WP_199384206.1">
    <property type="nucleotide sequence ID" value="NZ_JAEMHM010000008.1"/>
</dbReference>
<keyword evidence="3" id="KW-1185">Reference proteome</keyword>
<proteinExistence type="predicted"/>
<dbReference type="EMBL" id="JAEMHM010000008">
    <property type="protein sequence ID" value="MBJ6725322.1"/>
    <property type="molecule type" value="Genomic_DNA"/>
</dbReference>
<gene>
    <name evidence="2" type="ORF">JFN93_11425</name>
</gene>
<reference evidence="2" key="1">
    <citation type="submission" date="2020-12" db="EMBL/GenBank/DDBJ databases">
        <title>Geomonas sp. Red875, isolated from river sediment.</title>
        <authorList>
            <person name="Xu Z."/>
            <person name="Zhang Z."/>
            <person name="Masuda Y."/>
            <person name="Itoh H."/>
            <person name="Senoo K."/>
        </authorList>
    </citation>
    <scope>NUCLEOTIDE SEQUENCE</scope>
    <source>
        <strain evidence="2">Red875</strain>
    </source>
</reference>
<evidence type="ECO:0008006" key="4">
    <source>
        <dbReference type="Google" id="ProtNLM"/>
    </source>
</evidence>
<evidence type="ECO:0000313" key="3">
    <source>
        <dbReference type="Proteomes" id="UP000636888"/>
    </source>
</evidence>